<dbReference type="Gene3D" id="3.40.50.300">
    <property type="entry name" value="P-loop containing nucleotide triphosphate hydrolases"/>
    <property type="match status" value="2"/>
</dbReference>
<comment type="caution">
    <text evidence="4">The sequence shown here is derived from an EMBL/GenBank/DDBJ whole genome shotgun (WGS) entry which is preliminary data.</text>
</comment>
<dbReference type="SUPFAM" id="SSF52540">
    <property type="entry name" value="P-loop containing nucleoside triphosphate hydrolases"/>
    <property type="match status" value="1"/>
</dbReference>
<dbReference type="Gene3D" id="3.90.1570.30">
    <property type="match status" value="1"/>
</dbReference>
<dbReference type="CDD" id="cd18032">
    <property type="entry name" value="DEXHc_RE_I_III_res"/>
    <property type="match status" value="1"/>
</dbReference>
<feature type="compositionally biased region" description="Basic and acidic residues" evidence="1">
    <location>
        <begin position="154"/>
        <end position="165"/>
    </location>
</feature>
<feature type="domain" description="Helicase C-terminal" evidence="3">
    <location>
        <begin position="654"/>
        <end position="812"/>
    </location>
</feature>
<dbReference type="PANTHER" id="PTHR47396">
    <property type="entry name" value="TYPE I RESTRICTION ENZYME ECOKI R PROTEIN"/>
    <property type="match status" value="1"/>
</dbReference>
<dbReference type="GO" id="GO:0004386">
    <property type="term" value="F:helicase activity"/>
    <property type="evidence" value="ECO:0007669"/>
    <property type="project" value="UniProtKB-KW"/>
</dbReference>
<dbReference type="PROSITE" id="PS51192">
    <property type="entry name" value="HELICASE_ATP_BIND_1"/>
    <property type="match status" value="1"/>
</dbReference>
<evidence type="ECO:0000313" key="4">
    <source>
        <dbReference type="EMBL" id="CDD10101.1"/>
    </source>
</evidence>
<dbReference type="PROSITE" id="PS51194">
    <property type="entry name" value="HELICASE_CTER"/>
    <property type="match status" value="1"/>
</dbReference>
<reference evidence="4" key="1">
    <citation type="submission" date="2012-11" db="EMBL/GenBank/DDBJ databases">
        <title>Dependencies among metagenomic species, viruses, plasmids and units of genetic variation.</title>
        <authorList>
            <person name="Nielsen H.B."/>
            <person name="Almeida M."/>
            <person name="Juncker A.S."/>
            <person name="Rasmussen S."/>
            <person name="Li J."/>
            <person name="Sunagawa S."/>
            <person name="Plichta D."/>
            <person name="Gautier L."/>
            <person name="Le Chatelier E."/>
            <person name="Peletier E."/>
            <person name="Bonde I."/>
            <person name="Nielsen T."/>
            <person name="Manichanh C."/>
            <person name="Arumugam M."/>
            <person name="Batto J."/>
            <person name="Santos M.B.Q.D."/>
            <person name="Blom N."/>
            <person name="Borruel N."/>
            <person name="Burgdorf K.S."/>
            <person name="Boumezbeur F."/>
            <person name="Casellas F."/>
            <person name="Dore J."/>
            <person name="Guarner F."/>
            <person name="Hansen T."/>
            <person name="Hildebrand F."/>
            <person name="Kaas R.S."/>
            <person name="Kennedy S."/>
            <person name="Kristiansen K."/>
            <person name="Kultima J.R."/>
            <person name="Leonard P."/>
            <person name="Levenez F."/>
            <person name="Lund O."/>
            <person name="Moumen B."/>
            <person name="Le Paslier D."/>
            <person name="Pons N."/>
            <person name="Pedersen O."/>
            <person name="Prifti E."/>
            <person name="Qin J."/>
            <person name="Raes J."/>
            <person name="Tap J."/>
            <person name="Tims S."/>
            <person name="Ussery D.W."/>
            <person name="Yamada T."/>
            <person name="MetaHit consortium"/>
            <person name="Renault P."/>
            <person name="Sicheritz-Ponten T."/>
            <person name="Bork P."/>
            <person name="Wang J."/>
            <person name="Brunak S."/>
            <person name="Ehrlich S.D."/>
        </authorList>
    </citation>
    <scope>NUCLEOTIDE SEQUENCE [LARGE SCALE GENOMIC DNA]</scope>
</reference>
<dbReference type="Pfam" id="PF04851">
    <property type="entry name" value="ResIII"/>
    <property type="match status" value="1"/>
</dbReference>
<feature type="domain" description="Helicase ATP-binding" evidence="2">
    <location>
        <begin position="392"/>
        <end position="577"/>
    </location>
</feature>
<dbReference type="GO" id="GO:0006304">
    <property type="term" value="P:DNA modification"/>
    <property type="evidence" value="ECO:0007669"/>
    <property type="project" value="InterPro"/>
</dbReference>
<keyword evidence="4" id="KW-0378">Hydrolase</keyword>
<dbReference type="RefSeq" id="WP_021720856.1">
    <property type="nucleotide sequence ID" value="NZ_FR892816.1"/>
</dbReference>
<dbReference type="Pfam" id="PF00271">
    <property type="entry name" value="Helicase_C"/>
    <property type="match status" value="1"/>
</dbReference>
<organism evidence="4">
    <name type="scientific">Phascolarctobacterium succinatutens CAG:287</name>
    <dbReference type="NCBI Taxonomy" id="1263101"/>
    <lineage>
        <taxon>Bacteria</taxon>
        <taxon>Bacillati</taxon>
        <taxon>Bacillota</taxon>
        <taxon>Negativicutes</taxon>
        <taxon>Acidaminococcales</taxon>
        <taxon>Acidaminococcaceae</taxon>
        <taxon>Phascolarctobacterium</taxon>
    </lineage>
</organism>
<dbReference type="InterPro" id="IPR050742">
    <property type="entry name" value="Helicase_Restrict-Modif_Enz"/>
</dbReference>
<protein>
    <submittedName>
        <fullName evidence="4">Helicase protein</fullName>
    </submittedName>
</protein>
<dbReference type="InterPro" id="IPR025285">
    <property type="entry name" value="DUF4145"/>
</dbReference>
<name>R6X1G4_9FIRM</name>
<proteinExistence type="predicted"/>
<gene>
    <name evidence="4" type="ORF">BN587_01822</name>
</gene>
<dbReference type="HOGENOM" id="CLU_007363_0_0_9"/>
<dbReference type="GO" id="GO:0005524">
    <property type="term" value="F:ATP binding"/>
    <property type="evidence" value="ECO:0007669"/>
    <property type="project" value="InterPro"/>
</dbReference>
<dbReference type="InterPro" id="IPR001650">
    <property type="entry name" value="Helicase_C-like"/>
</dbReference>
<evidence type="ECO:0000256" key="1">
    <source>
        <dbReference type="SAM" id="MobiDB-lite"/>
    </source>
</evidence>
<dbReference type="InterPro" id="IPR014001">
    <property type="entry name" value="Helicase_ATP-bd"/>
</dbReference>
<dbReference type="PANTHER" id="PTHR47396:SF1">
    <property type="entry name" value="ATP-DEPENDENT HELICASE IRC3-RELATED"/>
    <property type="match status" value="1"/>
</dbReference>
<dbReference type="GO" id="GO:0003677">
    <property type="term" value="F:DNA binding"/>
    <property type="evidence" value="ECO:0007669"/>
    <property type="project" value="InterPro"/>
</dbReference>
<sequence length="1091" mass="123782">MASGFSFLRTQFPGLEKTGEFAERYLYSDSNSCLFKLGLLCEDIVNKMFDFDNIAMPYQMKDTLVNKIRLLENEEYITEDLARIMHRLRLGGNEARHEGTDSLQKAKLLLSQAYSLCEWFMQVYGDYSYQHQEYHLPAEQAEAAFVETAKDKAEEARLRKQDNEKAQQAVPVPHKERSQANLQAANRRPKTEAETRCLIDEQLRQVGWEADTTVLRYSKGCRPVKGRNLAIAEWPTDKVPGNEEKGYADYALFIGTELVGFIEAKKWDTDISSVISYQCKDYARAVRKCDAEYLLGQWQDFKVPFVFAANGRPYVQQLQVKSGIWFADLRQSGNMPRAMAGWPSPLGLKEMLQENTAEGNAALDALPYDFLQDENGLHLRDYQLKAVQAVDNAVRCGKRTALLAMATGTGKTRTVLGMIYRFLKAKRFKRILFLVDRNALGVQAQDVFKEVKLESLQTLDQIYNIKELTDKLIDAETAVHVATVQGMMKRIMYAESEERIPAVSDYDLIIIDEAHRGYILDKEMAEAEQLYRDQRDYQSKYRYVLDYFNAVKIALTATPALQTTEIFGEPVYTYTYREAVLDGYLIDHDAPHQLTTKLSEQGIQLKKGDTVKYINKQTGELDTAYLDDDVDFDVDQFNRKVIVPEFNRAVLAEIAKNLYPDAPETYGKTLIYAATDTHADMIVSILQELYAKDNLDSDAIMKITGSVANGDQKKIQEKIKRFKNERFPSIVVTVDLLTTGIDVPEITTLVFMRCVKSRILFEQMLGRATRRCDKIGKDHFEIYDPVGVYNSLQPVVTMPAVANPQISVQDLLKQLDEAEAAEAITDIAKQVALKLRRKVNKLDEQTKKEFVLATGKDVAAFAGELQQADAAKAKELLLQHKEALEQLEKYRAGGNMGGMIYDGKDELTGHTRGYGAHKTKPGDYLNDFAAYLKSHANEIAALHIICTRPKDLTKAQLKELLLTLDANGFTALQLNDAYSEYTNSTMVAGIISLIRRYMLGTELVSKNSQLSRAFDKLNKNHKFTPAQQKWLDIIRSYMQQQDILSVEAFKEDKRLQRLGGYARAQKIFANDLDNIVSEFNGYLYEDGGKTA</sequence>
<dbReference type="EMBL" id="CBGL010000023">
    <property type="protein sequence ID" value="CDD10101.1"/>
    <property type="molecule type" value="Genomic_DNA"/>
</dbReference>
<dbReference type="NCBIfam" id="NF008521">
    <property type="entry name" value="PRK11448.1"/>
    <property type="match status" value="1"/>
</dbReference>
<evidence type="ECO:0000259" key="2">
    <source>
        <dbReference type="PROSITE" id="PS51192"/>
    </source>
</evidence>
<dbReference type="InterPro" id="IPR013670">
    <property type="entry name" value="EcoEI_R_C_dom"/>
</dbReference>
<evidence type="ECO:0000259" key="3">
    <source>
        <dbReference type="PROSITE" id="PS51194"/>
    </source>
</evidence>
<dbReference type="Pfam" id="PF13643">
    <property type="entry name" value="DUF4145"/>
    <property type="match status" value="1"/>
</dbReference>
<dbReference type="CDD" id="cd18799">
    <property type="entry name" value="SF2_C_EcoAI-like"/>
    <property type="match status" value="1"/>
</dbReference>
<feature type="region of interest" description="Disordered" evidence="1">
    <location>
        <begin position="154"/>
        <end position="193"/>
    </location>
</feature>
<accession>R6X1G4</accession>
<dbReference type="InterPro" id="IPR006935">
    <property type="entry name" value="Helicase/UvrB_N"/>
</dbReference>
<dbReference type="SMART" id="SM00487">
    <property type="entry name" value="DEXDc"/>
    <property type="match status" value="1"/>
</dbReference>
<keyword evidence="4" id="KW-0547">Nucleotide-binding</keyword>
<dbReference type="SMART" id="SM00490">
    <property type="entry name" value="HELICc"/>
    <property type="match status" value="1"/>
</dbReference>
<keyword evidence="4" id="KW-0067">ATP-binding</keyword>
<dbReference type="GO" id="GO:0005829">
    <property type="term" value="C:cytosol"/>
    <property type="evidence" value="ECO:0007669"/>
    <property type="project" value="TreeGrafter"/>
</dbReference>
<keyword evidence="4" id="KW-0347">Helicase</keyword>
<dbReference type="GO" id="GO:0016787">
    <property type="term" value="F:hydrolase activity"/>
    <property type="evidence" value="ECO:0007669"/>
    <property type="project" value="InterPro"/>
</dbReference>
<dbReference type="AlphaFoldDB" id="R6X1G4"/>
<dbReference type="Proteomes" id="UP000014937">
    <property type="component" value="Unassembled WGS sequence"/>
</dbReference>
<dbReference type="Pfam" id="PF08463">
    <property type="entry name" value="EcoEI_R_C"/>
    <property type="match status" value="1"/>
</dbReference>
<dbReference type="InterPro" id="IPR027417">
    <property type="entry name" value="P-loop_NTPase"/>
</dbReference>